<dbReference type="InterPro" id="IPR036361">
    <property type="entry name" value="SAP_dom_sf"/>
</dbReference>
<dbReference type="Gene3D" id="1.10.1900.20">
    <property type="entry name" value="Ribosomal protein L20"/>
    <property type="match status" value="1"/>
</dbReference>
<evidence type="ECO:0000256" key="5">
    <source>
        <dbReference type="ARBA" id="ARBA00023274"/>
    </source>
</evidence>
<protein>
    <recommendedName>
        <fullName evidence="7 8">Large ribosomal subunit protein bL20</fullName>
    </recommendedName>
</protein>
<evidence type="ECO:0000259" key="10">
    <source>
        <dbReference type="Pfam" id="PF12949"/>
    </source>
</evidence>
<dbReference type="NCBIfam" id="TIGR01032">
    <property type="entry name" value="rplT_bact"/>
    <property type="match status" value="1"/>
</dbReference>
<dbReference type="GO" id="GO:0000027">
    <property type="term" value="P:ribosomal large subunit assembly"/>
    <property type="evidence" value="ECO:0007669"/>
    <property type="project" value="UniProtKB-UniRule"/>
</dbReference>
<dbReference type="GO" id="GO:1990904">
    <property type="term" value="C:ribonucleoprotein complex"/>
    <property type="evidence" value="ECO:0007669"/>
    <property type="project" value="UniProtKB-KW"/>
</dbReference>
<dbReference type="GO" id="GO:0003735">
    <property type="term" value="F:structural constituent of ribosome"/>
    <property type="evidence" value="ECO:0007669"/>
    <property type="project" value="InterPro"/>
</dbReference>
<dbReference type="SUPFAM" id="SSF74731">
    <property type="entry name" value="Ribosomal protein L20"/>
    <property type="match status" value="1"/>
</dbReference>
<keyword evidence="4 8" id="KW-0689">Ribosomal protein</keyword>
<dbReference type="AlphaFoldDB" id="A0A0R2JGQ3"/>
<evidence type="ECO:0000256" key="8">
    <source>
        <dbReference type="HAMAP-Rule" id="MF_00382"/>
    </source>
</evidence>
<dbReference type="InterPro" id="IPR025856">
    <property type="entry name" value="HeH/LEM_domain"/>
</dbReference>
<sequence length="186" mass="20708">MRVKGGTVTRARRKKMIKLAKGYRGQRHINYKVAKERVWKSWTYAFRDRKQTKRNFRKLWIARINAAARINGLSYSNFMHGLSLMGTTVNRKMLADLAITDPEAFAALVVEAKKALEADGKHVASKTPATTEKTVTINAAAPKADKSASAAKPTDKNTVAEIKEYLTANNIDFQASAKKAELLDLV</sequence>
<dbReference type="OrthoDB" id="9808966at2"/>
<organism evidence="11 12">
    <name type="scientific">Weissella minor</name>
    <dbReference type="NCBI Taxonomy" id="1620"/>
    <lineage>
        <taxon>Bacteria</taxon>
        <taxon>Bacillati</taxon>
        <taxon>Bacillota</taxon>
        <taxon>Bacilli</taxon>
        <taxon>Lactobacillales</taxon>
        <taxon>Lactobacillaceae</taxon>
        <taxon>Weissella</taxon>
    </lineage>
</organism>
<dbReference type="Gene3D" id="1.10.720.30">
    <property type="entry name" value="SAP domain"/>
    <property type="match status" value="1"/>
</dbReference>
<dbReference type="PRINTS" id="PR00062">
    <property type="entry name" value="RIBOSOMALL20"/>
</dbReference>
<keyword evidence="12" id="KW-1185">Reference proteome</keyword>
<evidence type="ECO:0000313" key="12">
    <source>
        <dbReference type="Proteomes" id="UP000051673"/>
    </source>
</evidence>
<keyword evidence="3 8" id="KW-0694">RNA-binding</keyword>
<dbReference type="Pfam" id="PF12949">
    <property type="entry name" value="HeH"/>
    <property type="match status" value="1"/>
</dbReference>
<keyword evidence="2 8" id="KW-0699">rRNA-binding</keyword>
<dbReference type="Gene3D" id="6.10.160.10">
    <property type="match status" value="1"/>
</dbReference>
<dbReference type="PATRIC" id="fig|1620.3.peg.802"/>
<evidence type="ECO:0000256" key="7">
    <source>
        <dbReference type="ARBA" id="ARBA00035172"/>
    </source>
</evidence>
<dbReference type="CDD" id="cd07026">
    <property type="entry name" value="Ribosomal_L20"/>
    <property type="match status" value="1"/>
</dbReference>
<dbReference type="GO" id="GO:0005840">
    <property type="term" value="C:ribosome"/>
    <property type="evidence" value="ECO:0007669"/>
    <property type="project" value="UniProtKB-KW"/>
</dbReference>
<evidence type="ECO:0000256" key="2">
    <source>
        <dbReference type="ARBA" id="ARBA00022730"/>
    </source>
</evidence>
<name>A0A0R2JGQ3_9LACO</name>
<evidence type="ECO:0000313" key="11">
    <source>
        <dbReference type="EMBL" id="KRN76528.1"/>
    </source>
</evidence>
<reference evidence="11 12" key="1">
    <citation type="journal article" date="2015" name="Genome Announc.">
        <title>Expanding the biotechnology potential of lactobacilli through comparative genomics of 213 strains and associated genera.</title>
        <authorList>
            <person name="Sun Z."/>
            <person name="Harris H.M."/>
            <person name="McCann A."/>
            <person name="Guo C."/>
            <person name="Argimon S."/>
            <person name="Zhang W."/>
            <person name="Yang X."/>
            <person name="Jeffery I.B."/>
            <person name="Cooney J.C."/>
            <person name="Kagawa T.F."/>
            <person name="Liu W."/>
            <person name="Song Y."/>
            <person name="Salvetti E."/>
            <person name="Wrobel A."/>
            <person name="Rasinkangas P."/>
            <person name="Parkhill J."/>
            <person name="Rea M.C."/>
            <person name="O'Sullivan O."/>
            <person name="Ritari J."/>
            <person name="Douillard F.P."/>
            <person name="Paul Ross R."/>
            <person name="Yang R."/>
            <person name="Briner A.E."/>
            <person name="Felis G.E."/>
            <person name="de Vos W.M."/>
            <person name="Barrangou R."/>
            <person name="Klaenhammer T.R."/>
            <person name="Caufield P.W."/>
            <person name="Cui Y."/>
            <person name="Zhang H."/>
            <person name="O'Toole P.W."/>
        </authorList>
    </citation>
    <scope>NUCLEOTIDE SEQUENCE [LARGE SCALE GENOMIC DNA]</scope>
    <source>
        <strain evidence="11 12">DSM 20014</strain>
    </source>
</reference>
<dbReference type="InterPro" id="IPR005813">
    <property type="entry name" value="Ribosomal_bL20"/>
</dbReference>
<dbReference type="InterPro" id="IPR035566">
    <property type="entry name" value="Ribosomal_protein_bL20_C"/>
</dbReference>
<dbReference type="CDD" id="cd12935">
    <property type="entry name" value="LEM_like"/>
    <property type="match status" value="1"/>
</dbReference>
<dbReference type="GO" id="GO:0006412">
    <property type="term" value="P:translation"/>
    <property type="evidence" value="ECO:0007669"/>
    <property type="project" value="InterPro"/>
</dbReference>
<evidence type="ECO:0000256" key="9">
    <source>
        <dbReference type="RuleBase" id="RU000560"/>
    </source>
</evidence>
<dbReference type="HAMAP" id="MF_00382">
    <property type="entry name" value="Ribosomal_bL20"/>
    <property type="match status" value="1"/>
</dbReference>
<dbReference type="STRING" id="1620.IV67_GL000788"/>
<feature type="domain" description="HeH/LEM" evidence="10">
    <location>
        <begin position="158"/>
        <end position="186"/>
    </location>
</feature>
<dbReference type="PANTHER" id="PTHR10986">
    <property type="entry name" value="39S RIBOSOMAL PROTEIN L20"/>
    <property type="match status" value="1"/>
</dbReference>
<dbReference type="InterPro" id="IPR049946">
    <property type="entry name" value="RIBOSOMAL_L20_CS"/>
</dbReference>
<dbReference type="PROSITE" id="PS00937">
    <property type="entry name" value="RIBOSOMAL_L20"/>
    <property type="match status" value="1"/>
</dbReference>
<evidence type="ECO:0000256" key="1">
    <source>
        <dbReference type="ARBA" id="ARBA00007698"/>
    </source>
</evidence>
<dbReference type="FunFam" id="1.10.1900.20:FF:000001">
    <property type="entry name" value="50S ribosomal protein L20"/>
    <property type="match status" value="1"/>
</dbReference>
<comment type="similarity">
    <text evidence="1 8 9">Belongs to the bacterial ribosomal protein bL20 family.</text>
</comment>
<evidence type="ECO:0000256" key="4">
    <source>
        <dbReference type="ARBA" id="ARBA00022980"/>
    </source>
</evidence>
<proteinExistence type="inferred from homology"/>
<evidence type="ECO:0000256" key="3">
    <source>
        <dbReference type="ARBA" id="ARBA00022884"/>
    </source>
</evidence>
<dbReference type="Proteomes" id="UP000051673">
    <property type="component" value="Unassembled WGS sequence"/>
</dbReference>
<evidence type="ECO:0000256" key="6">
    <source>
        <dbReference type="ARBA" id="ARBA00024775"/>
    </source>
</evidence>
<dbReference type="GO" id="GO:0019843">
    <property type="term" value="F:rRNA binding"/>
    <property type="evidence" value="ECO:0007669"/>
    <property type="project" value="UniProtKB-UniRule"/>
</dbReference>
<dbReference type="Pfam" id="PF00453">
    <property type="entry name" value="Ribosomal_L20"/>
    <property type="match status" value="1"/>
</dbReference>
<comment type="caution">
    <text evidence="11">The sequence shown here is derived from an EMBL/GenBank/DDBJ whole genome shotgun (WGS) entry which is preliminary data.</text>
</comment>
<comment type="function">
    <text evidence="6 8 9">Binds directly to 23S ribosomal RNA and is necessary for the in vitro assembly process of the 50S ribosomal subunit. It is not involved in the protein synthesizing functions of that subunit.</text>
</comment>
<gene>
    <name evidence="8" type="primary">rplT</name>
    <name evidence="11" type="ORF">IV67_GL000788</name>
</gene>
<dbReference type="EMBL" id="JQCD01000029">
    <property type="protein sequence ID" value="KRN76528.1"/>
    <property type="molecule type" value="Genomic_DNA"/>
</dbReference>
<keyword evidence="5 8" id="KW-0687">Ribonucleoprotein</keyword>
<accession>A0A0R2JGQ3</accession>